<evidence type="ECO:0000256" key="10">
    <source>
        <dbReference type="ARBA" id="ARBA00023128"/>
    </source>
</evidence>
<keyword evidence="8" id="KW-1133">Transmembrane helix</keyword>
<keyword evidence="9" id="KW-0811">Translocation</keyword>
<dbReference type="GO" id="GO:0015031">
    <property type="term" value="P:protein transport"/>
    <property type="evidence" value="ECO:0007669"/>
    <property type="project" value="UniProtKB-KW"/>
</dbReference>
<dbReference type="AlphaFoldDB" id="A0A642V7B0"/>
<keyword evidence="5" id="KW-0812">Transmembrane</keyword>
<reference evidence="13" key="1">
    <citation type="journal article" date="2019" name="G3 (Bethesda)">
        <title>Genome Assemblies of Two Rare Opportunistic Yeast Pathogens: Diutina rugosa (syn. Candida rugosa) and Trichomonascus ciferrii (syn. Candida ciferrii).</title>
        <authorList>
            <person name="Mixao V."/>
            <person name="Saus E."/>
            <person name="Hansen A.P."/>
            <person name="Lass-Florl C."/>
            <person name="Gabaldon T."/>
        </authorList>
    </citation>
    <scope>NUCLEOTIDE SEQUENCE</scope>
    <source>
        <strain evidence="13">CBS 4856</strain>
    </source>
</reference>
<feature type="region of interest" description="Disordered" evidence="12">
    <location>
        <begin position="1"/>
        <end position="23"/>
    </location>
</feature>
<protein>
    <recommendedName>
        <fullName evidence="3">Mitochondrial import inner membrane translocase subunit TIM54</fullName>
    </recommendedName>
</protein>
<gene>
    <name evidence="13" type="ORF">TRICI_001889</name>
</gene>
<dbReference type="PANTHER" id="PTHR12358">
    <property type="entry name" value="SPHINGOSINE KINASE"/>
    <property type="match status" value="1"/>
</dbReference>
<keyword evidence="10" id="KW-0496">Mitochondrion</keyword>
<evidence type="ECO:0000256" key="11">
    <source>
        <dbReference type="ARBA" id="ARBA00023136"/>
    </source>
</evidence>
<dbReference type="PANTHER" id="PTHR12358:SF101">
    <property type="entry name" value="MITOCHONDRIAL IMPORT INNER MEMBRANE TRANSLOCASE SUBUNIT TIM54"/>
    <property type="match status" value="1"/>
</dbReference>
<comment type="subcellular location">
    <subcellularLocation>
        <location evidence="1">Mitochondrion inner membrane</location>
        <topology evidence="1">Single-pass membrane protein</topology>
    </subcellularLocation>
</comment>
<evidence type="ECO:0000256" key="6">
    <source>
        <dbReference type="ARBA" id="ARBA00022792"/>
    </source>
</evidence>
<dbReference type="VEuPathDB" id="FungiDB:TRICI_001889"/>
<evidence type="ECO:0000256" key="4">
    <source>
        <dbReference type="ARBA" id="ARBA00022448"/>
    </source>
</evidence>
<feature type="compositionally biased region" description="Basic and acidic residues" evidence="12">
    <location>
        <begin position="231"/>
        <end position="247"/>
    </location>
</feature>
<comment type="similarity">
    <text evidence="2">Belongs to the TIM54 family.</text>
</comment>
<feature type="compositionally biased region" description="Polar residues" evidence="12">
    <location>
        <begin position="249"/>
        <end position="261"/>
    </location>
</feature>
<evidence type="ECO:0000256" key="2">
    <source>
        <dbReference type="ARBA" id="ARBA00006355"/>
    </source>
</evidence>
<dbReference type="InterPro" id="IPR021056">
    <property type="entry name" value="Mt_import_IM_translocase_Tim54"/>
</dbReference>
<evidence type="ECO:0000256" key="7">
    <source>
        <dbReference type="ARBA" id="ARBA00022927"/>
    </source>
</evidence>
<dbReference type="GO" id="GO:0005743">
    <property type="term" value="C:mitochondrial inner membrane"/>
    <property type="evidence" value="ECO:0007669"/>
    <property type="project" value="UniProtKB-SubCell"/>
</dbReference>
<evidence type="ECO:0000256" key="3">
    <source>
        <dbReference type="ARBA" id="ARBA00020796"/>
    </source>
</evidence>
<evidence type="ECO:0000313" key="14">
    <source>
        <dbReference type="Proteomes" id="UP000761534"/>
    </source>
</evidence>
<evidence type="ECO:0000256" key="5">
    <source>
        <dbReference type="ARBA" id="ARBA00022692"/>
    </source>
</evidence>
<evidence type="ECO:0000256" key="1">
    <source>
        <dbReference type="ARBA" id="ARBA00004434"/>
    </source>
</evidence>
<keyword evidence="4" id="KW-0813">Transport</keyword>
<keyword evidence="7" id="KW-0653">Protein transport</keyword>
<feature type="compositionally biased region" description="Basic and acidic residues" evidence="12">
    <location>
        <begin position="262"/>
        <end position="275"/>
    </location>
</feature>
<organism evidence="13 14">
    <name type="scientific">Trichomonascus ciferrii</name>
    <dbReference type="NCBI Taxonomy" id="44093"/>
    <lineage>
        <taxon>Eukaryota</taxon>
        <taxon>Fungi</taxon>
        <taxon>Dikarya</taxon>
        <taxon>Ascomycota</taxon>
        <taxon>Saccharomycotina</taxon>
        <taxon>Dipodascomycetes</taxon>
        <taxon>Dipodascales</taxon>
        <taxon>Trichomonascaceae</taxon>
        <taxon>Trichomonascus</taxon>
        <taxon>Trichomonascus ciferrii complex</taxon>
    </lineage>
</organism>
<feature type="region of interest" description="Disordered" evidence="12">
    <location>
        <begin position="205"/>
        <end position="298"/>
    </location>
</feature>
<comment type="caution">
    <text evidence="13">The sequence shown here is derived from an EMBL/GenBank/DDBJ whole genome shotgun (WGS) entry which is preliminary data.</text>
</comment>
<dbReference type="EMBL" id="SWFS01000129">
    <property type="protein sequence ID" value="KAA8915972.1"/>
    <property type="molecule type" value="Genomic_DNA"/>
</dbReference>
<dbReference type="OrthoDB" id="5598305at2759"/>
<keyword evidence="6" id="KW-0999">Mitochondrion inner membrane</keyword>
<evidence type="ECO:0000256" key="9">
    <source>
        <dbReference type="ARBA" id="ARBA00023010"/>
    </source>
</evidence>
<dbReference type="InterPro" id="IPR050187">
    <property type="entry name" value="Lipid_Phosphate_FormReg"/>
</dbReference>
<evidence type="ECO:0000256" key="8">
    <source>
        <dbReference type="ARBA" id="ARBA00022989"/>
    </source>
</evidence>
<sequence length="430" mass="48996">MEKDGAKGTQEAPPVLEGKTKAKSKGFSHPALKAMGIPTLRVPSRNWLIFWAVTGTIAGWITYDRYERKKVREQWKQKVSYLASQKMNPLEMPRKVTVYVAPPPGDYLDASLTHFRQYIKPILTASATDFDLRTENRQGEIRHRVAEEIRNRRRAELGLETSDPAFKDELDKTIESGLQYDTTGGVICVGRGAYKEYMHGLQEGWLGPLEPPAQPQDDTTANSDDVAAFPTREDDLRDIMGEKKEDETPSQQSSEPETLDQQQEKTAEEKTKAEGEGESESEEKKEKQAPVPKPYIPLTKFSEAELSSEFRRAAEQGSIADPMAIINQPHILGFLNTPIRIYRFFNRRHLADRMGAATAAVVFAQTRPFTKEDDDACIQEEDDWPKKWKQKGLDKGSEWMVDLKVDDRVRQHLRIYELSKEDQQQPLNDN</sequence>
<name>A0A642V7B0_9ASCO</name>
<evidence type="ECO:0000256" key="12">
    <source>
        <dbReference type="SAM" id="MobiDB-lite"/>
    </source>
</evidence>
<keyword evidence="14" id="KW-1185">Reference proteome</keyword>
<evidence type="ECO:0000313" key="13">
    <source>
        <dbReference type="EMBL" id="KAA8915972.1"/>
    </source>
</evidence>
<proteinExistence type="inferred from homology"/>
<keyword evidence="11" id="KW-0472">Membrane</keyword>
<accession>A0A642V7B0</accession>
<dbReference type="Proteomes" id="UP000761534">
    <property type="component" value="Unassembled WGS sequence"/>
</dbReference>
<dbReference type="Pfam" id="PF11711">
    <property type="entry name" value="Tim54"/>
    <property type="match status" value="1"/>
</dbReference>